<organism evidence="1 2">
    <name type="scientific">Reyranella soli</name>
    <dbReference type="NCBI Taxonomy" id="1230389"/>
    <lineage>
        <taxon>Bacteria</taxon>
        <taxon>Pseudomonadati</taxon>
        <taxon>Pseudomonadota</taxon>
        <taxon>Alphaproteobacteria</taxon>
        <taxon>Hyphomicrobiales</taxon>
        <taxon>Reyranellaceae</taxon>
        <taxon>Reyranella</taxon>
    </lineage>
</organism>
<dbReference type="EMBL" id="BKAJ01000130">
    <property type="protein sequence ID" value="GEP59411.1"/>
    <property type="molecule type" value="Genomic_DNA"/>
</dbReference>
<accession>A0A512NKD8</accession>
<sequence length="65" mass="6983">MASSNLLAFAGAIAQGDIDVVDLTRTLTPEFPTIVMPPELGQFSTFPHGEGLALRRARQARLGCR</sequence>
<protein>
    <submittedName>
        <fullName evidence="1">Uncharacterized protein</fullName>
    </submittedName>
</protein>
<reference evidence="1 2" key="1">
    <citation type="submission" date="2019-07" db="EMBL/GenBank/DDBJ databases">
        <title>Whole genome shotgun sequence of Reyranella soli NBRC 108950.</title>
        <authorList>
            <person name="Hosoyama A."/>
            <person name="Uohara A."/>
            <person name="Ohji S."/>
            <person name="Ichikawa N."/>
        </authorList>
    </citation>
    <scope>NUCLEOTIDE SEQUENCE [LARGE SCALE GENOMIC DNA]</scope>
    <source>
        <strain evidence="1 2">NBRC 108950</strain>
    </source>
</reference>
<dbReference type="Proteomes" id="UP000321058">
    <property type="component" value="Unassembled WGS sequence"/>
</dbReference>
<gene>
    <name evidence="1" type="ORF">RSO01_65770</name>
</gene>
<dbReference type="AlphaFoldDB" id="A0A512NKD8"/>
<proteinExistence type="predicted"/>
<evidence type="ECO:0000313" key="2">
    <source>
        <dbReference type="Proteomes" id="UP000321058"/>
    </source>
</evidence>
<comment type="caution">
    <text evidence="1">The sequence shown here is derived from an EMBL/GenBank/DDBJ whole genome shotgun (WGS) entry which is preliminary data.</text>
</comment>
<dbReference type="RefSeq" id="WP_174825971.1">
    <property type="nucleotide sequence ID" value="NZ_BKAJ01000130.1"/>
</dbReference>
<evidence type="ECO:0000313" key="1">
    <source>
        <dbReference type="EMBL" id="GEP59411.1"/>
    </source>
</evidence>
<keyword evidence="2" id="KW-1185">Reference proteome</keyword>
<name>A0A512NKD8_9HYPH</name>